<evidence type="ECO:0000313" key="3">
    <source>
        <dbReference type="EMBL" id="MEX6429072.1"/>
    </source>
</evidence>
<keyword evidence="1" id="KW-1133">Transmembrane helix</keyword>
<dbReference type="RefSeq" id="WP_298385969.1">
    <property type="nucleotide sequence ID" value="NZ_JBFSHR010000010.1"/>
</dbReference>
<sequence length="398" mass="41891">MTKLSTPQPTRRTKHRSLAYRRIRAVVVAGVVVAGGYGSLGVIGALSAPGSASFGVKFVEWVRGNGGASIVQTAENVWYGSIASPPVGGTPPKGSLRPVASVRQSHPVKVSTGALPPPKPIPPIASPPLPHEGQWTPEGPLVHGTPALYVTLLRPDKVHTSLVAGVAWLDPRLVSFLQYAGAQEPPGGGPWPYVAPIRGAQASNLVAAFNSGFRMSDAKGGYYAYGRMAVPLKNGAASFVINSQGVATVERWTSGQHVPASIKVVRQNLIPIVESGKINPAVYSSSYQTWGATVGNQVLVWRSGVGVTANGAIVYASGPGLSVASLANLLVRAGAVNAMELDINSAWTNFFYFNHTLGVPASPANGYRLVYNMERPPQRYFEGTARDFVAAVARNQPL</sequence>
<keyword evidence="4" id="KW-1185">Reference proteome</keyword>
<accession>A0ABV3Y0K6</accession>
<dbReference type="GO" id="GO:0016798">
    <property type="term" value="F:hydrolase activity, acting on glycosyl bonds"/>
    <property type="evidence" value="ECO:0007669"/>
    <property type="project" value="UniProtKB-KW"/>
</dbReference>
<comment type="caution">
    <text evidence="3">The sequence shown here is derived from an EMBL/GenBank/DDBJ whole genome shotgun (WGS) entry which is preliminary data.</text>
</comment>
<feature type="transmembrane region" description="Helical" evidence="1">
    <location>
        <begin position="21"/>
        <end position="46"/>
    </location>
</feature>
<keyword evidence="3" id="KW-0326">Glycosidase</keyword>
<gene>
    <name evidence="3" type="ORF">AB6A68_04385</name>
</gene>
<evidence type="ECO:0000313" key="4">
    <source>
        <dbReference type="Proteomes" id="UP001560267"/>
    </source>
</evidence>
<keyword evidence="1" id="KW-0812">Transmembrane</keyword>
<dbReference type="InterPro" id="IPR018711">
    <property type="entry name" value="NAGPA"/>
</dbReference>
<dbReference type="Pfam" id="PF09992">
    <property type="entry name" value="NAGPA"/>
    <property type="match status" value="1"/>
</dbReference>
<keyword evidence="3" id="KW-0378">Hydrolase</keyword>
<reference evidence="3 4" key="1">
    <citation type="submission" date="2024-07" db="EMBL/GenBank/DDBJ databases">
        <title>Draft Genome Sequence of Ferrimicrobium acidiphilum Strain YE2023, Isolated from a Pulp of Bioleach Reactor.</title>
        <authorList>
            <person name="Elkina Y.A."/>
            <person name="Bulaeva A.G."/>
            <person name="Beletsky A.V."/>
            <person name="Mardanov A.V."/>
        </authorList>
    </citation>
    <scope>NUCLEOTIDE SEQUENCE [LARGE SCALE GENOMIC DNA]</scope>
    <source>
        <strain evidence="3 4">YE2023</strain>
    </source>
</reference>
<feature type="domain" description="Phosphodiester glycosidase" evidence="2">
    <location>
        <begin position="204"/>
        <end position="342"/>
    </location>
</feature>
<evidence type="ECO:0000259" key="2">
    <source>
        <dbReference type="Pfam" id="PF09992"/>
    </source>
</evidence>
<organism evidence="3 4">
    <name type="scientific">Ferrimicrobium acidiphilum</name>
    <dbReference type="NCBI Taxonomy" id="121039"/>
    <lineage>
        <taxon>Bacteria</taxon>
        <taxon>Bacillati</taxon>
        <taxon>Actinomycetota</taxon>
        <taxon>Acidimicrobiia</taxon>
        <taxon>Acidimicrobiales</taxon>
        <taxon>Acidimicrobiaceae</taxon>
        <taxon>Ferrimicrobium</taxon>
    </lineage>
</organism>
<keyword evidence="1" id="KW-0472">Membrane</keyword>
<name>A0ABV3Y0K6_9ACTN</name>
<dbReference type="EMBL" id="JBFSHR010000010">
    <property type="protein sequence ID" value="MEX6429072.1"/>
    <property type="molecule type" value="Genomic_DNA"/>
</dbReference>
<evidence type="ECO:0000256" key="1">
    <source>
        <dbReference type="SAM" id="Phobius"/>
    </source>
</evidence>
<dbReference type="Proteomes" id="UP001560267">
    <property type="component" value="Unassembled WGS sequence"/>
</dbReference>
<proteinExistence type="predicted"/>
<protein>
    <submittedName>
        <fullName evidence="3">Phosphodiester glycosidase family protein</fullName>
    </submittedName>
</protein>